<dbReference type="GO" id="GO:0016197">
    <property type="term" value="P:endosomal transport"/>
    <property type="evidence" value="ECO:0007669"/>
    <property type="project" value="TreeGrafter"/>
</dbReference>
<feature type="domain" description="Smad anchor for receptor activation-like C-terminal" evidence="1">
    <location>
        <begin position="85"/>
        <end position="157"/>
    </location>
</feature>
<accession>A0A5K4F7F3</accession>
<evidence type="ECO:0000313" key="3">
    <source>
        <dbReference type="WBParaSite" id="Smp_322900.1"/>
    </source>
</evidence>
<dbReference type="Proteomes" id="UP000008854">
    <property type="component" value="Unassembled WGS sequence"/>
</dbReference>
<dbReference type="STRING" id="6183.A0A5K4F7F3"/>
<evidence type="ECO:0000259" key="1">
    <source>
        <dbReference type="Pfam" id="PF11979"/>
    </source>
</evidence>
<protein>
    <submittedName>
        <fullName evidence="3">DUF3480 domain-containing protein</fullName>
    </submittedName>
</protein>
<dbReference type="InParanoid" id="A0A5K4F7F3"/>
<dbReference type="Pfam" id="PF11979">
    <property type="entry name" value="SARA_C"/>
    <property type="match status" value="1"/>
</dbReference>
<dbReference type="GO" id="GO:0031901">
    <property type="term" value="C:early endosome membrane"/>
    <property type="evidence" value="ECO:0007669"/>
    <property type="project" value="TreeGrafter"/>
</dbReference>
<sequence>MKSNDIQIYDRPFGSAPFRSHDCFFEKLYFANDRCSSSPCTDSDMANGYCWLNSRSLTSRIYGSSNPYGFVFFHPTHQCLLGLHLPNPPFLIALLVHIQEAPWAYHLPSRILLNLGKMSHYYPTTLLSDRDRKILFDCKLDGESFLQLFTNIKPFIYPDFMTFTPKQRCIPLPELLFHINGFYAHLNVVKSESDTNTTTHNNGIEDVIVELLIPMSSCASVARFLDSSAMESMTFALSADCNPMSDSHLVCSQSKILLKESKDNHNKLICQNVTNSQMVSNPNYFTDQNCSQTFETEAISIENTRLKVFIIFIGYAKLTIDCPFHPTYQF</sequence>
<name>A0A5K4F7F3_SCHMA</name>
<dbReference type="AlphaFoldDB" id="A0A5K4F7F3"/>
<dbReference type="InterPro" id="IPR022557">
    <property type="entry name" value="SARA-like_C"/>
</dbReference>
<organism evidence="2 3">
    <name type="scientific">Schistosoma mansoni</name>
    <name type="common">Blood fluke</name>
    <dbReference type="NCBI Taxonomy" id="6183"/>
    <lineage>
        <taxon>Eukaryota</taxon>
        <taxon>Metazoa</taxon>
        <taxon>Spiralia</taxon>
        <taxon>Lophotrochozoa</taxon>
        <taxon>Platyhelminthes</taxon>
        <taxon>Trematoda</taxon>
        <taxon>Digenea</taxon>
        <taxon>Strigeidida</taxon>
        <taxon>Schistosomatoidea</taxon>
        <taxon>Schistosomatidae</taxon>
        <taxon>Schistosoma</taxon>
    </lineage>
</organism>
<proteinExistence type="predicted"/>
<dbReference type="PANTHER" id="PTHR46319:SF3">
    <property type="entry name" value="ZINC FINGER FYVE DOMAIN-CONTAINING PROTEIN"/>
    <property type="match status" value="1"/>
</dbReference>
<reference evidence="3" key="2">
    <citation type="submission" date="2019-11" db="UniProtKB">
        <authorList>
            <consortium name="WormBaseParasite"/>
        </authorList>
    </citation>
    <scope>IDENTIFICATION</scope>
    <source>
        <strain evidence="3">Puerto Rican</strain>
    </source>
</reference>
<keyword evidence="2" id="KW-1185">Reference proteome</keyword>
<dbReference type="PANTHER" id="PTHR46319">
    <property type="entry name" value="ZINC FINGER FYVE DOMAIN-CONTAINING PROTEIN"/>
    <property type="match status" value="1"/>
</dbReference>
<reference evidence="2" key="1">
    <citation type="journal article" date="2012" name="PLoS Negl. Trop. Dis.">
        <title>A systematically improved high quality genome and transcriptome of the human blood fluke Schistosoma mansoni.</title>
        <authorList>
            <person name="Protasio A.V."/>
            <person name="Tsai I.J."/>
            <person name="Babbage A."/>
            <person name="Nichol S."/>
            <person name="Hunt M."/>
            <person name="Aslett M.A."/>
            <person name="De Silva N."/>
            <person name="Velarde G.S."/>
            <person name="Anderson T.J."/>
            <person name="Clark R.C."/>
            <person name="Davidson C."/>
            <person name="Dillon G.P."/>
            <person name="Holroyd N.E."/>
            <person name="LoVerde P.T."/>
            <person name="Lloyd C."/>
            <person name="McQuillan J."/>
            <person name="Oliveira G."/>
            <person name="Otto T.D."/>
            <person name="Parker-Manuel S.J."/>
            <person name="Quail M.A."/>
            <person name="Wilson R.A."/>
            <person name="Zerlotini A."/>
            <person name="Dunne D.W."/>
            <person name="Berriman M."/>
        </authorList>
    </citation>
    <scope>NUCLEOTIDE SEQUENCE [LARGE SCALE GENOMIC DNA]</scope>
    <source>
        <strain evidence="2">Puerto Rican</strain>
    </source>
</reference>
<evidence type="ECO:0000313" key="2">
    <source>
        <dbReference type="Proteomes" id="UP000008854"/>
    </source>
</evidence>
<dbReference type="WBParaSite" id="Smp_322900.1">
    <property type="protein sequence ID" value="Smp_322900.1"/>
    <property type="gene ID" value="Smp_322900"/>
</dbReference>